<dbReference type="SUPFAM" id="SSF53850">
    <property type="entry name" value="Periplasmic binding protein-like II"/>
    <property type="match status" value="1"/>
</dbReference>
<dbReference type="InterPro" id="IPR058163">
    <property type="entry name" value="LysR-type_TF_proteobact-type"/>
</dbReference>
<dbReference type="PROSITE" id="PS50931">
    <property type="entry name" value="HTH_LYSR"/>
    <property type="match status" value="1"/>
</dbReference>
<dbReference type="InterPro" id="IPR036388">
    <property type="entry name" value="WH-like_DNA-bd_sf"/>
</dbReference>
<evidence type="ECO:0000313" key="3">
    <source>
        <dbReference type="EMBL" id="SFJ03086.1"/>
    </source>
</evidence>
<dbReference type="InterPro" id="IPR000847">
    <property type="entry name" value="LysR_HTH_N"/>
</dbReference>
<dbReference type="PANTHER" id="PTHR30537:SF74">
    <property type="entry name" value="HTH-TYPE TRANSCRIPTIONAL REGULATOR TRPI"/>
    <property type="match status" value="1"/>
</dbReference>
<feature type="domain" description="HTH lysR-type" evidence="2">
    <location>
        <begin position="11"/>
        <end position="68"/>
    </location>
</feature>
<evidence type="ECO:0000313" key="4">
    <source>
        <dbReference type="Proteomes" id="UP000199110"/>
    </source>
</evidence>
<sequence>MPVKPPRAPDLPLSALRAFEAAARLGGFAPAATELGVSAGAITAHVKGLEQRLGLTLFRREVRGVRLTEAGARVLPTLTQAFDSLDAAQAALRHEASPLSLSIASLPALAQLWLRPRLADLARDIPGLTLSITAAEVAPTAKRSAHDLTLFMGGGGRDMLVPVAAPEAGDLPRLTDSAWADDWARWRAGAPGADLPGRGAGPVHSLYALAVEEALAGRGVLMGRLSLIEGFLARGTLVTRGPQVAIAEGPVVAACNGGVATRRVARWIAARLTAQGDSRAAGR</sequence>
<dbReference type="STRING" id="390807.SAMN04488095_2025"/>
<name>A0A1I3N2G5_9RHOB</name>
<organism evidence="3 4">
    <name type="scientific">Jannaschia pohangensis</name>
    <dbReference type="NCBI Taxonomy" id="390807"/>
    <lineage>
        <taxon>Bacteria</taxon>
        <taxon>Pseudomonadati</taxon>
        <taxon>Pseudomonadota</taxon>
        <taxon>Alphaproteobacteria</taxon>
        <taxon>Rhodobacterales</taxon>
        <taxon>Roseobacteraceae</taxon>
        <taxon>Jannaschia</taxon>
    </lineage>
</organism>
<dbReference type="EMBL" id="FORA01000002">
    <property type="protein sequence ID" value="SFJ03086.1"/>
    <property type="molecule type" value="Genomic_DNA"/>
</dbReference>
<dbReference type="OrthoDB" id="9813056at2"/>
<comment type="similarity">
    <text evidence="1">Belongs to the LysR transcriptional regulatory family.</text>
</comment>
<keyword evidence="4" id="KW-1185">Reference proteome</keyword>
<dbReference type="InterPro" id="IPR036390">
    <property type="entry name" value="WH_DNA-bd_sf"/>
</dbReference>
<evidence type="ECO:0000256" key="1">
    <source>
        <dbReference type="ARBA" id="ARBA00009437"/>
    </source>
</evidence>
<dbReference type="SUPFAM" id="SSF46785">
    <property type="entry name" value="Winged helix' DNA-binding domain"/>
    <property type="match status" value="1"/>
</dbReference>
<gene>
    <name evidence="3" type="ORF">SAMN04488095_2025</name>
</gene>
<dbReference type="Proteomes" id="UP000199110">
    <property type="component" value="Unassembled WGS sequence"/>
</dbReference>
<dbReference type="Gene3D" id="1.10.10.10">
    <property type="entry name" value="Winged helix-like DNA-binding domain superfamily/Winged helix DNA-binding domain"/>
    <property type="match status" value="1"/>
</dbReference>
<dbReference type="Pfam" id="PF00126">
    <property type="entry name" value="HTH_1"/>
    <property type="match status" value="1"/>
</dbReference>
<dbReference type="Gene3D" id="3.40.190.10">
    <property type="entry name" value="Periplasmic binding protein-like II"/>
    <property type="match status" value="2"/>
</dbReference>
<protein>
    <submittedName>
        <fullName evidence="3">Transcriptional regulator, LysR family</fullName>
    </submittedName>
</protein>
<dbReference type="AlphaFoldDB" id="A0A1I3N2G5"/>
<proteinExistence type="inferred from homology"/>
<dbReference type="RefSeq" id="WP_092779815.1">
    <property type="nucleotide sequence ID" value="NZ_FORA01000002.1"/>
</dbReference>
<dbReference type="PANTHER" id="PTHR30537">
    <property type="entry name" value="HTH-TYPE TRANSCRIPTIONAL REGULATOR"/>
    <property type="match status" value="1"/>
</dbReference>
<dbReference type="GO" id="GO:0003700">
    <property type="term" value="F:DNA-binding transcription factor activity"/>
    <property type="evidence" value="ECO:0007669"/>
    <property type="project" value="InterPro"/>
</dbReference>
<accession>A0A1I3N2G5</accession>
<reference evidence="3 4" key="1">
    <citation type="submission" date="2016-10" db="EMBL/GenBank/DDBJ databases">
        <authorList>
            <person name="de Groot N.N."/>
        </authorList>
    </citation>
    <scope>NUCLEOTIDE SEQUENCE [LARGE SCALE GENOMIC DNA]</scope>
    <source>
        <strain evidence="3 4">DSM 19073</strain>
    </source>
</reference>
<evidence type="ECO:0000259" key="2">
    <source>
        <dbReference type="PROSITE" id="PS50931"/>
    </source>
</evidence>